<accession>A0ACD0NWQ0</accession>
<name>A0ACD0NWQ0_9BASI</name>
<dbReference type="EMBL" id="KZ819957">
    <property type="protein sequence ID" value="PWN50211.1"/>
    <property type="molecule type" value="Genomic_DNA"/>
</dbReference>
<reference evidence="1 2" key="1">
    <citation type="journal article" date="2018" name="Mol. Biol. Evol.">
        <title>Broad Genomic Sampling Reveals a Smut Pathogenic Ancestry of the Fungal Clade Ustilaginomycotina.</title>
        <authorList>
            <person name="Kijpornyongpan T."/>
            <person name="Mondo S.J."/>
            <person name="Barry K."/>
            <person name="Sandor L."/>
            <person name="Lee J."/>
            <person name="Lipzen A."/>
            <person name="Pangilinan J."/>
            <person name="LaButti K."/>
            <person name="Hainaut M."/>
            <person name="Henrissat B."/>
            <person name="Grigoriev I.V."/>
            <person name="Spatafora J.W."/>
            <person name="Aime M.C."/>
        </authorList>
    </citation>
    <scope>NUCLEOTIDE SEQUENCE [LARGE SCALE GENOMIC DNA]</scope>
    <source>
        <strain evidence="1 2">SA 807</strain>
    </source>
</reference>
<gene>
    <name evidence="1" type="ORF">IE53DRAFT_106576</name>
</gene>
<sequence>MCDVEIRSSGVTRGEDQDLGEEWSEPTPHSLTPKRIYLGRPGPHTKVAIIALHGRGEGADDFARVFLPSISSRFGGDGRGLLKVDGQDEDYILHDDLEQAGSSSDCHPRDQVCLISLEARDAVWWPDHHRATHEASWIFNGPYIHSSLQRLEKEIRRLEELGVGRSRIVLLGFSQGAILSNTYLLCALSQLEKISAASTSSSDDPPPTPQTTTMPIPANILALAGTIFDADIFYPEKRVPIHNPRGGGGGGEDLASQVIQPPAEQLHQQEQEALVKLHLHCGLSDRYFTEEEVVDAASIISRAATRAGYGEKVRVSVQMEVGGHSILGGMLSKLSQVIQSLIEA</sequence>
<evidence type="ECO:0000313" key="1">
    <source>
        <dbReference type="EMBL" id="PWN50211.1"/>
    </source>
</evidence>
<organism evidence="1 2">
    <name type="scientific">Violaceomyces palustris</name>
    <dbReference type="NCBI Taxonomy" id="1673888"/>
    <lineage>
        <taxon>Eukaryota</taxon>
        <taxon>Fungi</taxon>
        <taxon>Dikarya</taxon>
        <taxon>Basidiomycota</taxon>
        <taxon>Ustilaginomycotina</taxon>
        <taxon>Ustilaginomycetes</taxon>
        <taxon>Violaceomycetales</taxon>
        <taxon>Violaceomycetaceae</taxon>
        <taxon>Violaceomyces</taxon>
    </lineage>
</organism>
<keyword evidence="2" id="KW-1185">Reference proteome</keyword>
<evidence type="ECO:0000313" key="2">
    <source>
        <dbReference type="Proteomes" id="UP000245626"/>
    </source>
</evidence>
<dbReference type="Proteomes" id="UP000245626">
    <property type="component" value="Unassembled WGS sequence"/>
</dbReference>
<protein>
    <submittedName>
        <fullName evidence="1">Uncharacterized protein</fullName>
    </submittedName>
</protein>
<proteinExistence type="predicted"/>